<feature type="transmembrane region" description="Helical" evidence="1">
    <location>
        <begin position="271"/>
        <end position="291"/>
    </location>
</feature>
<feature type="transmembrane region" description="Helical" evidence="1">
    <location>
        <begin position="47"/>
        <end position="68"/>
    </location>
</feature>
<dbReference type="OrthoDB" id="8738207at2"/>
<dbReference type="EMBL" id="CP035493">
    <property type="protein sequence ID" value="QAY71288.1"/>
    <property type="molecule type" value="Genomic_DNA"/>
</dbReference>
<organism evidence="3 4">
    <name type="scientific">Xylanimonas protaetiae</name>
    <dbReference type="NCBI Taxonomy" id="2509457"/>
    <lineage>
        <taxon>Bacteria</taxon>
        <taxon>Bacillati</taxon>
        <taxon>Actinomycetota</taxon>
        <taxon>Actinomycetes</taxon>
        <taxon>Micrococcales</taxon>
        <taxon>Promicromonosporaceae</taxon>
        <taxon>Xylanimonas</taxon>
    </lineage>
</organism>
<feature type="transmembrane region" description="Helical" evidence="1">
    <location>
        <begin position="324"/>
        <end position="343"/>
    </location>
</feature>
<keyword evidence="1" id="KW-1133">Transmembrane helix</keyword>
<keyword evidence="4" id="KW-1185">Reference proteome</keyword>
<feature type="transmembrane region" description="Helical" evidence="1">
    <location>
        <begin position="247"/>
        <end position="264"/>
    </location>
</feature>
<proteinExistence type="predicted"/>
<feature type="transmembrane region" description="Helical" evidence="1">
    <location>
        <begin position="392"/>
        <end position="414"/>
    </location>
</feature>
<accession>A0A4P6FKX5</accession>
<keyword evidence="1" id="KW-0812">Transmembrane</keyword>
<keyword evidence="1" id="KW-0472">Membrane</keyword>
<dbReference type="RefSeq" id="WP_129189824.1">
    <property type="nucleotide sequence ID" value="NZ_CP035493.1"/>
</dbReference>
<gene>
    <name evidence="3" type="ORF">ET471_15670</name>
</gene>
<sequence>MSPEVISVLVLAALFVVATVRNVHLGAAALAASWLVGTLVFGVDVETVVAGFPAGLFLTLVGVTYLFAFAEKAGAISAIVYAAVRLVGGRISLIPWVMFVVTALITSVGALTPAAAAIVGPIAMGLAKRHKIHPVLMGMAVIQGASAGSFSPMGVYGVVINTIVAKHDLPSDPALLFGVSFAFILATVAVAFLAFGGLALVRADRRTDAGHAPVLDRPTVDAKLVWSLVAIVALGVEAFVFQHDVGFVALLLVVVLSAIFSKTAQGAVSNVCWPTALLVCGVVTYVNLLQSQGVVDWLGSSVAAIGAPLLAALLILFIAAVVSALASTTGILGALVPLAVPFLMTGEVWAIGLVAALAVSASVVDCSPFSTNGALMVAYTEERERDNAYRQFLRWGAALVVVAPVASWGVLVVVPSL</sequence>
<dbReference type="Proteomes" id="UP000292118">
    <property type="component" value="Chromosome"/>
</dbReference>
<feature type="transmembrane region" description="Helical" evidence="1">
    <location>
        <begin position="175"/>
        <end position="201"/>
    </location>
</feature>
<evidence type="ECO:0000313" key="4">
    <source>
        <dbReference type="Proteomes" id="UP000292118"/>
    </source>
</evidence>
<reference evidence="3 4" key="1">
    <citation type="submission" date="2019-01" db="EMBL/GenBank/DDBJ databases">
        <title>Genome sequencing of strain FW10M-9.</title>
        <authorList>
            <person name="Heo J."/>
            <person name="Kim S.-J."/>
            <person name="Kim J.-S."/>
            <person name="Hong S.-B."/>
            <person name="Kwon S.-W."/>
        </authorList>
    </citation>
    <scope>NUCLEOTIDE SEQUENCE [LARGE SCALE GENOMIC DNA]</scope>
    <source>
        <strain evidence="3 4">FW10M-9</strain>
    </source>
</reference>
<feature type="transmembrane region" description="Helical" evidence="1">
    <location>
        <begin position="99"/>
        <end position="123"/>
    </location>
</feature>
<feature type="transmembrane region" description="Helical" evidence="1">
    <location>
        <begin position="349"/>
        <end position="371"/>
    </location>
</feature>
<feature type="transmembrane region" description="Helical" evidence="1">
    <location>
        <begin position="297"/>
        <end position="317"/>
    </location>
</feature>
<dbReference type="AlphaFoldDB" id="A0A4P6FKX5"/>
<evidence type="ECO:0000256" key="1">
    <source>
        <dbReference type="SAM" id="Phobius"/>
    </source>
</evidence>
<dbReference type="KEGG" id="xya:ET471_15670"/>
<evidence type="ECO:0000313" key="3">
    <source>
        <dbReference type="EMBL" id="QAY71288.1"/>
    </source>
</evidence>
<feature type="transmembrane region" description="Helical" evidence="1">
    <location>
        <begin position="75"/>
        <end position="93"/>
    </location>
</feature>
<protein>
    <recommendedName>
        <fullName evidence="2">Dicarboxylate carrier MatC N-terminal domain-containing protein</fullName>
    </recommendedName>
</protein>
<feature type="domain" description="Dicarboxylate carrier MatC N-terminal" evidence="2">
    <location>
        <begin position="1"/>
        <end position="149"/>
    </location>
</feature>
<feature type="transmembrane region" description="Helical" evidence="1">
    <location>
        <begin position="222"/>
        <end position="241"/>
    </location>
</feature>
<evidence type="ECO:0000259" key="2">
    <source>
        <dbReference type="Pfam" id="PF07158"/>
    </source>
</evidence>
<feature type="transmembrane region" description="Helical" evidence="1">
    <location>
        <begin position="135"/>
        <end position="155"/>
    </location>
</feature>
<name>A0A4P6FKX5_9MICO</name>
<dbReference type="Pfam" id="PF07158">
    <property type="entry name" value="MatC_N"/>
    <property type="match status" value="1"/>
</dbReference>
<dbReference type="InterPro" id="IPR009827">
    <property type="entry name" value="MatC_N"/>
</dbReference>